<dbReference type="Proteomes" id="UP001595816">
    <property type="component" value="Unassembled WGS sequence"/>
</dbReference>
<sequence length="154" mass="16714">MTDVVIRTAFEDDVPAVVAAYEWLFAPPGSPPPSWDPDIAADRVRQALAADDSTVLIAVESPAVDSGVVGFCTAYLDIVSVRFGRRCWVEDLATHPGRRSQGLGTLLLDAACSFARARGASHIELDSGDARVRAHHFYEARTPSWTARSFGWVL</sequence>
<dbReference type="InterPro" id="IPR000182">
    <property type="entry name" value="GNAT_dom"/>
</dbReference>
<evidence type="ECO:0000313" key="4">
    <source>
        <dbReference type="EMBL" id="MFC4136825.1"/>
    </source>
</evidence>
<dbReference type="SUPFAM" id="SSF55729">
    <property type="entry name" value="Acyl-CoA N-acyltransferases (Nat)"/>
    <property type="match status" value="1"/>
</dbReference>
<keyword evidence="5" id="KW-1185">Reference proteome</keyword>
<dbReference type="PROSITE" id="PS51186">
    <property type="entry name" value="GNAT"/>
    <property type="match status" value="1"/>
</dbReference>
<dbReference type="InterPro" id="IPR050832">
    <property type="entry name" value="Bact_Acetyltransf"/>
</dbReference>
<dbReference type="GO" id="GO:0016746">
    <property type="term" value="F:acyltransferase activity"/>
    <property type="evidence" value="ECO:0007669"/>
    <property type="project" value="UniProtKB-KW"/>
</dbReference>
<keyword evidence="2 4" id="KW-0012">Acyltransferase</keyword>
<organism evidence="4 5">
    <name type="scientific">Hamadaea flava</name>
    <dbReference type="NCBI Taxonomy" id="1742688"/>
    <lineage>
        <taxon>Bacteria</taxon>
        <taxon>Bacillati</taxon>
        <taxon>Actinomycetota</taxon>
        <taxon>Actinomycetes</taxon>
        <taxon>Micromonosporales</taxon>
        <taxon>Micromonosporaceae</taxon>
        <taxon>Hamadaea</taxon>
    </lineage>
</organism>
<keyword evidence="1 4" id="KW-0808">Transferase</keyword>
<protein>
    <submittedName>
        <fullName evidence="4">GNAT family N-acetyltransferase</fullName>
        <ecNumber evidence="4">2.3.-.-</ecNumber>
    </submittedName>
</protein>
<name>A0ABV8M1C3_9ACTN</name>
<comment type="caution">
    <text evidence="4">The sequence shown here is derived from an EMBL/GenBank/DDBJ whole genome shotgun (WGS) entry which is preliminary data.</text>
</comment>
<gene>
    <name evidence="4" type="ORF">ACFOZ4_39995</name>
</gene>
<evidence type="ECO:0000256" key="2">
    <source>
        <dbReference type="ARBA" id="ARBA00023315"/>
    </source>
</evidence>
<accession>A0ABV8M1C3</accession>
<dbReference type="PANTHER" id="PTHR43877:SF2">
    <property type="entry name" value="AMINOALKYLPHOSPHONATE N-ACETYLTRANSFERASE-RELATED"/>
    <property type="match status" value="1"/>
</dbReference>
<dbReference type="Gene3D" id="3.40.630.30">
    <property type="match status" value="1"/>
</dbReference>
<reference evidence="5" key="1">
    <citation type="journal article" date="2019" name="Int. J. Syst. Evol. Microbiol.">
        <title>The Global Catalogue of Microorganisms (GCM) 10K type strain sequencing project: providing services to taxonomists for standard genome sequencing and annotation.</title>
        <authorList>
            <consortium name="The Broad Institute Genomics Platform"/>
            <consortium name="The Broad Institute Genome Sequencing Center for Infectious Disease"/>
            <person name="Wu L."/>
            <person name="Ma J."/>
        </authorList>
    </citation>
    <scope>NUCLEOTIDE SEQUENCE [LARGE SCALE GENOMIC DNA]</scope>
    <source>
        <strain evidence="5">CGMCC 4.7289</strain>
    </source>
</reference>
<feature type="domain" description="N-acetyltransferase" evidence="3">
    <location>
        <begin position="4"/>
        <end position="154"/>
    </location>
</feature>
<dbReference type="EMBL" id="JBHSAY010000034">
    <property type="protein sequence ID" value="MFC4136825.1"/>
    <property type="molecule type" value="Genomic_DNA"/>
</dbReference>
<proteinExistence type="predicted"/>
<dbReference type="Pfam" id="PF00583">
    <property type="entry name" value="Acetyltransf_1"/>
    <property type="match status" value="1"/>
</dbReference>
<dbReference type="PANTHER" id="PTHR43877">
    <property type="entry name" value="AMINOALKYLPHOSPHONATE N-ACETYLTRANSFERASE-RELATED-RELATED"/>
    <property type="match status" value="1"/>
</dbReference>
<dbReference type="CDD" id="cd04301">
    <property type="entry name" value="NAT_SF"/>
    <property type="match status" value="1"/>
</dbReference>
<dbReference type="InterPro" id="IPR016181">
    <property type="entry name" value="Acyl_CoA_acyltransferase"/>
</dbReference>
<dbReference type="RefSeq" id="WP_253756046.1">
    <property type="nucleotide sequence ID" value="NZ_JAMZDZ010000001.1"/>
</dbReference>
<dbReference type="EC" id="2.3.-.-" evidence="4"/>
<evidence type="ECO:0000313" key="5">
    <source>
        <dbReference type="Proteomes" id="UP001595816"/>
    </source>
</evidence>
<evidence type="ECO:0000256" key="1">
    <source>
        <dbReference type="ARBA" id="ARBA00022679"/>
    </source>
</evidence>
<evidence type="ECO:0000259" key="3">
    <source>
        <dbReference type="PROSITE" id="PS51186"/>
    </source>
</evidence>